<accession>A0A3N0AZU5</accession>
<comment type="caution">
    <text evidence="2">The sequence shown here is derived from an EMBL/GenBank/DDBJ whole genome shotgun (WGS) entry which is preliminary data.</text>
</comment>
<feature type="region of interest" description="Disordered" evidence="1">
    <location>
        <begin position="1474"/>
        <end position="1496"/>
    </location>
</feature>
<feature type="compositionally biased region" description="Gly residues" evidence="1">
    <location>
        <begin position="1408"/>
        <end position="1431"/>
    </location>
</feature>
<dbReference type="EMBL" id="QIBX01000007">
    <property type="protein sequence ID" value="RNL40391.1"/>
    <property type="molecule type" value="Genomic_DNA"/>
</dbReference>
<gene>
    <name evidence="2" type="ORF">DMP06_05515</name>
</gene>
<feature type="compositionally biased region" description="Basic and acidic residues" evidence="1">
    <location>
        <begin position="1393"/>
        <end position="1402"/>
    </location>
</feature>
<keyword evidence="3" id="KW-1185">Reference proteome</keyword>
<proteinExistence type="predicted"/>
<evidence type="ECO:0000313" key="2">
    <source>
        <dbReference type="EMBL" id="RNL40391.1"/>
    </source>
</evidence>
<reference evidence="3" key="1">
    <citation type="submission" date="2018-05" db="EMBL/GenBank/DDBJ databases">
        <title>Genome Sequencing of selected type strains of the family Eggerthellaceae.</title>
        <authorList>
            <person name="Danylec N."/>
            <person name="Stoll D.A."/>
            <person name="Doetsch A."/>
            <person name="Huch M."/>
        </authorList>
    </citation>
    <scope>NUCLEOTIDE SEQUENCE [LARGE SCALE GENOMIC DNA]</scope>
    <source>
        <strain evidence="3">DSM 24851</strain>
    </source>
</reference>
<dbReference type="RefSeq" id="WP_123208747.1">
    <property type="nucleotide sequence ID" value="NZ_JBHTHO010000015.1"/>
</dbReference>
<sequence>MGANELSKWQNANERPEGITRRTFLAGGGATVASMMLPCLGTFGGKVAYAQEFTAAGEGESASEPTTQIIVLSYNEIGLSVYDVNEEGATAPVPNARVSISATVKDKTQTLEAVSDENGAVVFDASKLGTAIDLGTMGRCYRFEGSVTITKEHGYRNVTLEKIRVDSGSALKIPCCKIRDASIPYFESLSFNGWDMQYGECEVIRCEAATDKIALTGTLHMEGVDSVEVSLWTRDLGEDGKRASSPLFTATVSMYEGVGRLSRSAYYLRLLAPTKDLLPLKKAFEIQVTAGDLAYVFPVNLSVKESDIPLSTGNADIVPGVSYGQTGSEHTLFTLPDSFPAVLRGSSFTMWVPTFPVDFYISPFGIMFLGIGVTGERSASSINGFREASFSNETNASVKQQWKDLNDRWSKKIDQYKDMRKGTDPGSSKAFGHKLSPSFGISGSVEATLSAECNWLESADAIKFMGKAAAIFDLYMFVSLIEQLTIGPVPVFIGINVSLDARLSFYAAIESPKGEPLDIDLVPEKTGIAIVINLELALSLGVGISGVLSASLRGAGSLSMYFALLEATEDIVPGAPRHVVIGAGIEVAIVLQALVFKWSGKIWSTDWPRLYDNWKASSNEGGLPSSYLSNDYALGTDSNGAGVFASDALVDENGAVKLEEFGKIATIVTSSELLKSREAAAKATTRAFAAPEAAEPINLGNGMFAMPFNVAAPDASEDALSEGEDGYVYEDVGEDPQGVCTGFADIASIAPSGGVVPSKDVKIISASFSNPREKVITYDGIVYLFRLMSVDYSVDGTHEGRTRLSAQIYNAETGRWGRPKVLDIPVSLAGVDRADMFDYDFDVCTQTEMSASLYQGIYVSLVSTVRANGDQTTFFDASSESILTVAAFNRDLKRLWSSMWKETPGSTPANAYTVTCPRITTIMKNGRPLLVALGYLQHAADSPMELFSDNATTTCRVAVPLSNNLVHTAGVPVDATANSLEISSIDVDDQDESVGSFSLVSHSRNGVSVATVKLAISRELQDASPEEELDVLSAPQSFTFSAVRNIVNAADVSDMRAWPGHASFLSLVNGELYEASFDPSVEKGSLSTRPVGPASAKMSAFKVSDNGNVLFFMENKEGKKEQSFDEHGNPIDSPTENRYRVLASLYVDGLFSEPFPLAGLTHPIDSIVGVSGRDVYTFVTSAITSMENSTADLHYVEVPIVATASILGFAAEELFVLQGESTTFDIVLRNDGNVILTGCVASLHDQETGEKVAESTLAFAAENACASAWNPELATEVIGDEIANGPAYSDDAVGYSGVEGFHRLADPVSAGVLLPGKTSQYRVEFAIPSDWHGTKSVYAVVSDFSYETIVSMAPDGMEASPISHDPDHDELPGVSIDVIKQQSDVFDPGLSEPEVRVVKDGVDVGPGASDGGQDGSDDGQGGGSNGAGGSSGDSQLGNFAQTGDGAGVPFVGALAGAAAAAFVAYSARRAALEQGEWADSPVGLGQGESCDRDRDR</sequence>
<dbReference type="PROSITE" id="PS51318">
    <property type="entry name" value="TAT"/>
    <property type="match status" value="1"/>
</dbReference>
<evidence type="ECO:0000313" key="3">
    <source>
        <dbReference type="Proteomes" id="UP000269591"/>
    </source>
</evidence>
<organism evidence="2 3">
    <name type="scientific">Slackia equolifaciens</name>
    <dbReference type="NCBI Taxonomy" id="498718"/>
    <lineage>
        <taxon>Bacteria</taxon>
        <taxon>Bacillati</taxon>
        <taxon>Actinomycetota</taxon>
        <taxon>Coriobacteriia</taxon>
        <taxon>Eggerthellales</taxon>
        <taxon>Eggerthellaceae</taxon>
        <taxon>Slackia</taxon>
    </lineage>
</organism>
<protein>
    <submittedName>
        <fullName evidence="2">Uncharacterized protein</fullName>
    </submittedName>
</protein>
<dbReference type="OrthoDB" id="3196976at2"/>
<name>A0A3N0AZU5_9ACTN</name>
<dbReference type="InterPro" id="IPR006311">
    <property type="entry name" value="TAT_signal"/>
</dbReference>
<feature type="region of interest" description="Disordered" evidence="1">
    <location>
        <begin position="1385"/>
        <end position="1440"/>
    </location>
</feature>
<evidence type="ECO:0000256" key="1">
    <source>
        <dbReference type="SAM" id="MobiDB-lite"/>
    </source>
</evidence>
<dbReference type="Proteomes" id="UP000269591">
    <property type="component" value="Unassembled WGS sequence"/>
</dbReference>